<evidence type="ECO:0000256" key="1">
    <source>
        <dbReference type="ARBA" id="ARBA00004141"/>
    </source>
</evidence>
<reference evidence="7" key="2">
    <citation type="journal article" date="2021" name="PeerJ">
        <title>Extensive microbial diversity within the chicken gut microbiome revealed by metagenomics and culture.</title>
        <authorList>
            <person name="Gilroy R."/>
            <person name="Ravi A."/>
            <person name="Getino M."/>
            <person name="Pursley I."/>
            <person name="Horton D.L."/>
            <person name="Alikhan N.F."/>
            <person name="Baker D."/>
            <person name="Gharbi K."/>
            <person name="Hall N."/>
            <person name="Watson M."/>
            <person name="Adriaenssens E.M."/>
            <person name="Foster-Nyarko E."/>
            <person name="Jarju S."/>
            <person name="Secka A."/>
            <person name="Antonio M."/>
            <person name="Oren A."/>
            <person name="Chaudhuri R.R."/>
            <person name="La Ragione R."/>
            <person name="Hildebrand F."/>
            <person name="Pallen M.J."/>
        </authorList>
    </citation>
    <scope>NUCLEOTIDE SEQUENCE</scope>
    <source>
        <strain evidence="7">B1-13419</strain>
    </source>
</reference>
<feature type="domain" description="NfeD-like C-terminal" evidence="6">
    <location>
        <begin position="82"/>
        <end position="140"/>
    </location>
</feature>
<sequence length="141" mass="15330">MEIWHIWIIAALLLFIVEIFTSGFAVICIAVGALGGAVATLLNAPFWGQLLAFAVVTLIALFTVRPLMMRTFSKKSQPSNMESLMGREVSLVNPIGKDIMGMVKIYGDEWQAVSDNGEEIAAGAKVRIVGQDSNILIVHKL</sequence>
<feature type="transmembrane region" description="Helical" evidence="5">
    <location>
        <begin position="46"/>
        <end position="64"/>
    </location>
</feature>
<keyword evidence="4 5" id="KW-0472">Membrane</keyword>
<dbReference type="AlphaFoldDB" id="A0A9D9IKX7"/>
<protein>
    <submittedName>
        <fullName evidence="7">NfeD family protein</fullName>
    </submittedName>
</protein>
<evidence type="ECO:0000256" key="5">
    <source>
        <dbReference type="SAM" id="Phobius"/>
    </source>
</evidence>
<comment type="caution">
    <text evidence="7">The sequence shown here is derived from an EMBL/GenBank/DDBJ whole genome shotgun (WGS) entry which is preliminary data.</text>
</comment>
<proteinExistence type="predicted"/>
<reference evidence="7" key="1">
    <citation type="submission" date="2020-10" db="EMBL/GenBank/DDBJ databases">
        <authorList>
            <person name="Gilroy R."/>
        </authorList>
    </citation>
    <scope>NUCLEOTIDE SEQUENCE</scope>
    <source>
        <strain evidence="7">B1-13419</strain>
    </source>
</reference>
<gene>
    <name evidence="7" type="ORF">IAB91_02130</name>
</gene>
<dbReference type="PANTHER" id="PTHR33507:SF3">
    <property type="entry name" value="INNER MEMBRANE PROTEIN YBBJ"/>
    <property type="match status" value="1"/>
</dbReference>
<evidence type="ECO:0000259" key="6">
    <source>
        <dbReference type="Pfam" id="PF01957"/>
    </source>
</evidence>
<keyword evidence="3 5" id="KW-1133">Transmembrane helix</keyword>
<dbReference type="Pfam" id="PF01957">
    <property type="entry name" value="NfeD"/>
    <property type="match status" value="1"/>
</dbReference>
<dbReference type="InterPro" id="IPR012340">
    <property type="entry name" value="NA-bd_OB-fold"/>
</dbReference>
<comment type="subcellular location">
    <subcellularLocation>
        <location evidence="1">Membrane</location>
        <topology evidence="1">Multi-pass membrane protein</topology>
    </subcellularLocation>
</comment>
<dbReference type="GO" id="GO:0005886">
    <property type="term" value="C:plasma membrane"/>
    <property type="evidence" value="ECO:0007669"/>
    <property type="project" value="TreeGrafter"/>
</dbReference>
<organism evidence="7 8">
    <name type="scientific">Candidatus Cryptobacteroides faecigallinarum</name>
    <dbReference type="NCBI Taxonomy" id="2840763"/>
    <lineage>
        <taxon>Bacteria</taxon>
        <taxon>Pseudomonadati</taxon>
        <taxon>Bacteroidota</taxon>
        <taxon>Bacteroidia</taxon>
        <taxon>Bacteroidales</taxon>
        <taxon>Candidatus Cryptobacteroides</taxon>
    </lineage>
</organism>
<feature type="transmembrane region" description="Helical" evidence="5">
    <location>
        <begin position="7"/>
        <end position="34"/>
    </location>
</feature>
<evidence type="ECO:0000256" key="4">
    <source>
        <dbReference type="ARBA" id="ARBA00023136"/>
    </source>
</evidence>
<dbReference type="InterPro" id="IPR052165">
    <property type="entry name" value="Membrane_assoc_protease"/>
</dbReference>
<evidence type="ECO:0000313" key="8">
    <source>
        <dbReference type="Proteomes" id="UP000823757"/>
    </source>
</evidence>
<dbReference type="InterPro" id="IPR002810">
    <property type="entry name" value="NfeD-like_C"/>
</dbReference>
<evidence type="ECO:0000313" key="7">
    <source>
        <dbReference type="EMBL" id="MBO8474075.1"/>
    </source>
</evidence>
<accession>A0A9D9IKX7</accession>
<keyword evidence="2 5" id="KW-0812">Transmembrane</keyword>
<dbReference type="PANTHER" id="PTHR33507">
    <property type="entry name" value="INNER MEMBRANE PROTEIN YBBJ"/>
    <property type="match status" value="1"/>
</dbReference>
<dbReference type="Proteomes" id="UP000823757">
    <property type="component" value="Unassembled WGS sequence"/>
</dbReference>
<evidence type="ECO:0000256" key="2">
    <source>
        <dbReference type="ARBA" id="ARBA00022692"/>
    </source>
</evidence>
<dbReference type="EMBL" id="JADIMD010000029">
    <property type="protein sequence ID" value="MBO8474075.1"/>
    <property type="molecule type" value="Genomic_DNA"/>
</dbReference>
<dbReference type="SUPFAM" id="SSF141322">
    <property type="entry name" value="NfeD domain-like"/>
    <property type="match status" value="1"/>
</dbReference>
<name>A0A9D9IKX7_9BACT</name>
<evidence type="ECO:0000256" key="3">
    <source>
        <dbReference type="ARBA" id="ARBA00022989"/>
    </source>
</evidence>
<dbReference type="Gene3D" id="2.40.50.140">
    <property type="entry name" value="Nucleic acid-binding proteins"/>
    <property type="match status" value="1"/>
</dbReference>